<dbReference type="InterPro" id="IPR036739">
    <property type="entry name" value="SLC41_membr_dom_sf"/>
</dbReference>
<evidence type="ECO:0000256" key="3">
    <source>
        <dbReference type="ARBA" id="ARBA00022448"/>
    </source>
</evidence>
<feature type="transmembrane region" description="Helical" evidence="10">
    <location>
        <begin position="233"/>
        <end position="257"/>
    </location>
</feature>
<reference evidence="12" key="2">
    <citation type="submission" date="2024-06" db="UniProtKB">
        <authorList>
            <consortium name="EnsemblMetazoa"/>
        </authorList>
    </citation>
    <scope>IDENTIFICATION</scope>
</reference>
<evidence type="ECO:0000256" key="5">
    <source>
        <dbReference type="ARBA" id="ARBA00022842"/>
    </source>
</evidence>
<protein>
    <recommendedName>
        <fullName evidence="11">SLC41A/MgtE integral membrane domain-containing protein</fullName>
    </recommendedName>
</protein>
<name>A0AAN0K592_AMPQE</name>
<feature type="region of interest" description="Disordered" evidence="9">
    <location>
        <begin position="1"/>
        <end position="47"/>
    </location>
</feature>
<keyword evidence="7" id="KW-0406">Ion transport</keyword>
<dbReference type="InterPro" id="IPR045349">
    <property type="entry name" value="SLC41A1-3"/>
</dbReference>
<evidence type="ECO:0000256" key="9">
    <source>
        <dbReference type="SAM" id="MobiDB-lite"/>
    </source>
</evidence>
<keyword evidence="3" id="KW-0813">Transport</keyword>
<dbReference type="EnsemblMetazoa" id="XM_020008932.1">
    <property type="protein sequence ID" value="XP_019864491.1"/>
    <property type="gene ID" value="LOC100638376"/>
</dbReference>
<keyword evidence="8 10" id="KW-0472">Membrane</keyword>
<feature type="compositionally biased region" description="Polar residues" evidence="9">
    <location>
        <begin position="25"/>
        <end position="35"/>
    </location>
</feature>
<dbReference type="GO" id="GO:0005886">
    <property type="term" value="C:plasma membrane"/>
    <property type="evidence" value="ECO:0007669"/>
    <property type="project" value="TreeGrafter"/>
</dbReference>
<gene>
    <name evidence="12" type="primary">100638376</name>
</gene>
<feature type="transmembrane region" description="Helical" evidence="10">
    <location>
        <begin position="311"/>
        <end position="333"/>
    </location>
</feature>
<feature type="domain" description="SLC41A/MgtE integral membrane" evidence="11">
    <location>
        <begin position="118"/>
        <end position="252"/>
    </location>
</feature>
<feature type="transmembrane region" description="Helical" evidence="10">
    <location>
        <begin position="81"/>
        <end position="99"/>
    </location>
</feature>
<organism evidence="12 13">
    <name type="scientific">Amphimedon queenslandica</name>
    <name type="common">Sponge</name>
    <dbReference type="NCBI Taxonomy" id="400682"/>
    <lineage>
        <taxon>Eukaryota</taxon>
        <taxon>Metazoa</taxon>
        <taxon>Porifera</taxon>
        <taxon>Demospongiae</taxon>
        <taxon>Heteroscleromorpha</taxon>
        <taxon>Haplosclerida</taxon>
        <taxon>Niphatidae</taxon>
        <taxon>Amphimedon</taxon>
    </lineage>
</organism>
<reference evidence="13" key="1">
    <citation type="journal article" date="2010" name="Nature">
        <title>The Amphimedon queenslandica genome and the evolution of animal complexity.</title>
        <authorList>
            <person name="Srivastava M."/>
            <person name="Simakov O."/>
            <person name="Chapman J."/>
            <person name="Fahey B."/>
            <person name="Gauthier M.E."/>
            <person name="Mitros T."/>
            <person name="Richards G.S."/>
            <person name="Conaco C."/>
            <person name="Dacre M."/>
            <person name="Hellsten U."/>
            <person name="Larroux C."/>
            <person name="Putnam N.H."/>
            <person name="Stanke M."/>
            <person name="Adamska M."/>
            <person name="Darling A."/>
            <person name="Degnan S.M."/>
            <person name="Oakley T.H."/>
            <person name="Plachetzki D.C."/>
            <person name="Zhai Y."/>
            <person name="Adamski M."/>
            <person name="Calcino A."/>
            <person name="Cummins S.F."/>
            <person name="Goodstein D.M."/>
            <person name="Harris C."/>
            <person name="Jackson D.J."/>
            <person name="Leys S.P."/>
            <person name="Shu S."/>
            <person name="Woodcroft B.J."/>
            <person name="Vervoort M."/>
            <person name="Kosik K.S."/>
            <person name="Manning G."/>
            <person name="Degnan B.M."/>
            <person name="Rokhsar D.S."/>
        </authorList>
    </citation>
    <scope>NUCLEOTIDE SEQUENCE [LARGE SCALE GENOMIC DNA]</scope>
</reference>
<evidence type="ECO:0000256" key="4">
    <source>
        <dbReference type="ARBA" id="ARBA00022692"/>
    </source>
</evidence>
<dbReference type="InterPro" id="IPR006667">
    <property type="entry name" value="SLC41_membr_dom"/>
</dbReference>
<evidence type="ECO:0000259" key="11">
    <source>
        <dbReference type="Pfam" id="PF01769"/>
    </source>
</evidence>
<sequence length="507" mass="54807">MKKKEEVTVRRRSDSINSEVPVEGGSTSSSEQNANDSEDDSGISDQSNPEISTLVIINDHSGTHTKYADENPGLFKNFIQIFFPFLIAGAGMMLAGILLDYVQHLKVFVEVSELFILVPALLGLKGNLEMTLASRLSTSANLGNMDTCKDRWLLTWGNLSLIQGQALVVALVATLTSIMLSGIGGQHLYATHILLIGGSSMSAACLASAILSSLMIVIVLLSRPLQIDPDNVATPIAASLGDLVTLCILSGISYGLYRVKGKLLNVHVSYSILLLFVDETVVISSILCGVLLILIPFWLCLAYYNTTTRSVLYSGWIPVLSAMLISSIGGFILSKTVSVFPGIAIYSPIINGIGGNLAAVQASRISTHLHKGSNANAKSTDYKYKWNGICGTFWKGYHTKTSILLLIMVVPGSSLFLVLIHYIKAGHTTLSALFFISYLIVAIMQVAILLIFTDWMVHFIFWRLSLDPDNIAIPFITALGDFLGTGLLAGAFHILWLVGDRDSDVGD</sequence>
<evidence type="ECO:0000256" key="2">
    <source>
        <dbReference type="ARBA" id="ARBA00009749"/>
    </source>
</evidence>
<dbReference type="GO" id="GO:0008324">
    <property type="term" value="F:monoatomic cation transmembrane transporter activity"/>
    <property type="evidence" value="ECO:0007669"/>
    <property type="project" value="InterPro"/>
</dbReference>
<feature type="transmembrane region" description="Helical" evidence="10">
    <location>
        <begin position="435"/>
        <end position="461"/>
    </location>
</feature>
<feature type="transmembrane region" description="Helical" evidence="10">
    <location>
        <begin position="201"/>
        <end position="221"/>
    </location>
</feature>
<dbReference type="Pfam" id="PF01769">
    <property type="entry name" value="MgtE"/>
    <property type="match status" value="2"/>
</dbReference>
<keyword evidence="4 10" id="KW-0812">Transmembrane</keyword>
<feature type="transmembrane region" description="Helical" evidence="10">
    <location>
        <begin position="166"/>
        <end position="189"/>
    </location>
</feature>
<evidence type="ECO:0000256" key="7">
    <source>
        <dbReference type="ARBA" id="ARBA00023065"/>
    </source>
</evidence>
<feature type="compositionally biased region" description="Basic and acidic residues" evidence="9">
    <location>
        <begin position="1"/>
        <end position="14"/>
    </location>
</feature>
<evidence type="ECO:0000256" key="6">
    <source>
        <dbReference type="ARBA" id="ARBA00022989"/>
    </source>
</evidence>
<evidence type="ECO:0000256" key="10">
    <source>
        <dbReference type="SAM" id="Phobius"/>
    </source>
</evidence>
<feature type="transmembrane region" description="Helical" evidence="10">
    <location>
        <begin position="281"/>
        <end position="304"/>
    </location>
</feature>
<comment type="subcellular location">
    <subcellularLocation>
        <location evidence="1">Membrane</location>
        <topology evidence="1">Multi-pass membrane protein</topology>
    </subcellularLocation>
</comment>
<evidence type="ECO:0000256" key="1">
    <source>
        <dbReference type="ARBA" id="ARBA00004141"/>
    </source>
</evidence>
<dbReference type="FunFam" id="1.10.357.20:FF:000001">
    <property type="entry name" value="Solute carrier family 41 member 2"/>
    <property type="match status" value="1"/>
</dbReference>
<dbReference type="SUPFAM" id="SSF161093">
    <property type="entry name" value="MgtE membrane domain-like"/>
    <property type="match status" value="2"/>
</dbReference>
<feature type="domain" description="SLC41A/MgtE integral membrane" evidence="11">
    <location>
        <begin position="348"/>
        <end position="490"/>
    </location>
</feature>
<evidence type="ECO:0000313" key="12">
    <source>
        <dbReference type="EnsemblMetazoa" id="XP_019864491.1"/>
    </source>
</evidence>
<keyword evidence="6 10" id="KW-1133">Transmembrane helix</keyword>
<evidence type="ECO:0000256" key="8">
    <source>
        <dbReference type="ARBA" id="ARBA00023136"/>
    </source>
</evidence>
<keyword evidence="5" id="KW-0460">Magnesium</keyword>
<dbReference type="AlphaFoldDB" id="A0AAN0K592"/>
<feature type="transmembrane region" description="Helical" evidence="10">
    <location>
        <begin position="403"/>
        <end position="423"/>
    </location>
</feature>
<feature type="transmembrane region" description="Helical" evidence="10">
    <location>
        <begin position="473"/>
        <end position="498"/>
    </location>
</feature>
<evidence type="ECO:0000313" key="13">
    <source>
        <dbReference type="Proteomes" id="UP000007879"/>
    </source>
</evidence>
<dbReference type="PANTHER" id="PTHR16228">
    <property type="entry name" value="DIVALENT CATION TRANSPORTER SOLUTE CARRIER FAMILY 41"/>
    <property type="match status" value="1"/>
</dbReference>
<accession>A0AAN0K592</accession>
<proteinExistence type="inferred from homology"/>
<keyword evidence="13" id="KW-1185">Reference proteome</keyword>
<dbReference type="Gene3D" id="1.10.357.20">
    <property type="entry name" value="SLC41 divalent cation transporters, integral membrane domain"/>
    <property type="match status" value="2"/>
</dbReference>
<dbReference type="PANTHER" id="PTHR16228:SF7">
    <property type="entry name" value="SLC41A_MGTE INTEGRAL MEMBRANE DOMAIN-CONTAINING PROTEIN"/>
    <property type="match status" value="1"/>
</dbReference>
<comment type="similarity">
    <text evidence="2">Belongs to the SLC41A transporter family.</text>
</comment>
<dbReference type="Proteomes" id="UP000007879">
    <property type="component" value="Unassembled WGS sequence"/>
</dbReference>